<feature type="transmembrane region" description="Helical" evidence="1">
    <location>
        <begin position="75"/>
        <end position="94"/>
    </location>
</feature>
<name>A0A1M4NH73_HELBI</name>
<feature type="chain" id="PRO_5012747763" evidence="2">
    <location>
        <begin position="22"/>
        <end position="232"/>
    </location>
</feature>
<dbReference type="RefSeq" id="WP_104629164.1">
    <property type="nucleotide sequence ID" value="NZ_FZMK01000035.1"/>
</dbReference>
<keyword evidence="1" id="KW-0472">Membrane</keyword>
<feature type="signal peptide" evidence="2">
    <location>
        <begin position="1"/>
        <end position="21"/>
    </location>
</feature>
<keyword evidence="1" id="KW-0812">Transmembrane</keyword>
<accession>A0A1M4NH73</accession>
<proteinExistence type="predicted"/>
<keyword evidence="2" id="KW-0732">Signal</keyword>
<evidence type="ECO:0000256" key="1">
    <source>
        <dbReference type="SAM" id="Phobius"/>
    </source>
</evidence>
<sequence length="232" mass="25816">MAIKKITFLACCLALCLNAHPYSYLNGPLLSVGMGVGLGSVLEGRGTISKPSNDIILQSHSLQLGLQIQGGDQKYFTPFIGVAYYGYFGYRYFYMDKFVRSLESAASMNRYSLGIGANLLINIYSKFRKDRRGRVKVYAYGLFGGLLGVVNIWSARFGGANPSYVRNNANIDAVFGISMRFDKFKWSLGIHMPLASQERLIRVPSDTGALKTLTILDNYKSANLFMNFTKVF</sequence>
<reference evidence="3" key="1">
    <citation type="submission" date="2016-10" db="EMBL/GenBank/DDBJ databases">
        <title>Proteomic and phylogenetic analysis of the outer membrane protein repertoire of gastric Helicobacter species.</title>
        <authorList>
            <person name="Joosten M."/>
        </authorList>
    </citation>
    <scope>NUCLEOTIDE SEQUENCE</scope>
    <source>
        <strain evidence="3">14</strain>
    </source>
</reference>
<protein>
    <submittedName>
        <fullName evidence="3">OMP943</fullName>
    </submittedName>
</protein>
<evidence type="ECO:0000256" key="2">
    <source>
        <dbReference type="SAM" id="SignalP"/>
    </source>
</evidence>
<keyword evidence="1" id="KW-1133">Transmembrane helix</keyword>
<evidence type="ECO:0000313" key="3">
    <source>
        <dbReference type="EMBL" id="SFZ71761.1"/>
    </source>
</evidence>
<organism evidence="3">
    <name type="scientific">Helicobacter bizzozeronii</name>
    <dbReference type="NCBI Taxonomy" id="56877"/>
    <lineage>
        <taxon>Bacteria</taxon>
        <taxon>Pseudomonadati</taxon>
        <taxon>Campylobacterota</taxon>
        <taxon>Epsilonproteobacteria</taxon>
        <taxon>Campylobacterales</taxon>
        <taxon>Helicobacteraceae</taxon>
        <taxon>Helicobacter</taxon>
    </lineage>
</organism>
<dbReference type="EMBL" id="LT633344">
    <property type="protein sequence ID" value="SFZ71761.1"/>
    <property type="molecule type" value="Genomic_DNA"/>
</dbReference>
<gene>
    <name evidence="3" type="primary">omp943</name>
</gene>
<dbReference type="AlphaFoldDB" id="A0A1M4NH73"/>
<feature type="transmembrane region" description="Helical" evidence="1">
    <location>
        <begin position="137"/>
        <end position="155"/>
    </location>
</feature>